<organism evidence="1 2">
    <name type="scientific">Haloplanus rubicundus</name>
    <dbReference type="NCBI Taxonomy" id="1547898"/>
    <lineage>
        <taxon>Archaea</taxon>
        <taxon>Methanobacteriati</taxon>
        <taxon>Methanobacteriota</taxon>
        <taxon>Stenosarchaea group</taxon>
        <taxon>Halobacteria</taxon>
        <taxon>Halobacteriales</taxon>
        <taxon>Haloferacaceae</taxon>
        <taxon>Haloplanus</taxon>
    </lineage>
</organism>
<name>A0A345E460_9EURY</name>
<protein>
    <submittedName>
        <fullName evidence="1">Uncharacterized protein</fullName>
    </submittedName>
</protein>
<proteinExistence type="predicted"/>
<dbReference type="OrthoDB" id="78091at2157"/>
<gene>
    <name evidence="1" type="ORF">DU500_11405</name>
</gene>
<reference evidence="1 2" key="1">
    <citation type="submission" date="2018-07" db="EMBL/GenBank/DDBJ databases">
        <title>Genome sequences of Haloplanus sp. CBA1113.</title>
        <authorList>
            <person name="Kim Y.B."/>
            <person name="Roh S.W."/>
        </authorList>
    </citation>
    <scope>NUCLEOTIDE SEQUENCE [LARGE SCALE GENOMIC DNA]</scope>
    <source>
        <strain evidence="1 2">CBA1113</strain>
    </source>
</reference>
<sequence>MDREQLLQTLTSDVLTYVMHGSFPEKHVMKRIKPNGLDHRFDDFEMLMRLHFILRPDVVDFVEELPVRLRSIKTQTESVSSVSRGTVDGRIDWHGTIQERYSRNPRDSALFVCEHRSENYDIEENLVLKALLAIIYDTLQECRRYFQRDYEWVTDRWKDSLDLVETMTNLFERNVHVRRIRPPQEYEPTDRMIERSADSRQGIYRDAAKLLGRYRETLAGDADALSELLEQTAITPSDDETLFELYVLFRYVSVIENLSDEEFTMRTIESGSQEVARLTSDDTDEQVVLYHDNSARDRGLSFMSDIFDKSARNLSRTERIRREAQEIANTYFSDSEFRTATGRPDVIVLEIHRENQFEYLITEIKYSDRPETIRSGIKETLEYLAFLRQDDELVHNEPSIFGSGWNGVLVVQDLPDTETAAIDDQRSIRILQASEVEDQLQTILQRIL</sequence>
<accession>A0A345E460</accession>
<evidence type="ECO:0000313" key="1">
    <source>
        <dbReference type="EMBL" id="AXG06982.1"/>
    </source>
</evidence>
<dbReference type="KEGG" id="haj:DU500_11405"/>
<dbReference type="EMBL" id="CP031150">
    <property type="protein sequence ID" value="AXG06982.1"/>
    <property type="molecule type" value="Genomic_DNA"/>
</dbReference>
<dbReference type="RefSeq" id="WP_114586116.1">
    <property type="nucleotide sequence ID" value="NZ_CP031150.1"/>
</dbReference>
<dbReference type="Proteomes" id="UP000253273">
    <property type="component" value="Chromosome"/>
</dbReference>
<dbReference type="AlphaFoldDB" id="A0A345E460"/>
<keyword evidence="2" id="KW-1185">Reference proteome</keyword>
<evidence type="ECO:0000313" key="2">
    <source>
        <dbReference type="Proteomes" id="UP000253273"/>
    </source>
</evidence>
<dbReference type="GeneID" id="37284000"/>